<dbReference type="InterPro" id="IPR040213">
    <property type="entry name" value="GIR2-like"/>
</dbReference>
<evidence type="ECO:0000313" key="4">
    <source>
        <dbReference type="Proteomes" id="UP000237438"/>
    </source>
</evidence>
<dbReference type="SMART" id="SM00591">
    <property type="entry name" value="RWD"/>
    <property type="match status" value="1"/>
</dbReference>
<keyword evidence="1" id="KW-0175">Coiled coil</keyword>
<dbReference type="AlphaFoldDB" id="A0A2S4PMM3"/>
<dbReference type="Pfam" id="PF05773">
    <property type="entry name" value="RWD"/>
    <property type="match status" value="1"/>
</dbReference>
<proteinExistence type="predicted"/>
<reference evidence="3 4" key="1">
    <citation type="submission" date="2017-10" db="EMBL/GenBank/DDBJ databases">
        <title>Development of genomic resources for the powdery mildew, Erysiphe pulchra.</title>
        <authorList>
            <person name="Wadl P.A."/>
            <person name="Mack B.M."/>
            <person name="Moore G."/>
            <person name="Beltz S.B."/>
        </authorList>
    </citation>
    <scope>NUCLEOTIDE SEQUENCE [LARGE SCALE GENOMIC DNA]</scope>
    <source>
        <strain evidence="3">Cflorida</strain>
    </source>
</reference>
<evidence type="ECO:0000313" key="3">
    <source>
        <dbReference type="EMBL" id="POS83286.1"/>
    </source>
</evidence>
<comment type="caution">
    <text evidence="3">The sequence shown here is derived from an EMBL/GenBank/DDBJ whole genome shotgun (WGS) entry which is preliminary data.</text>
</comment>
<dbReference type="InterPro" id="IPR006575">
    <property type="entry name" value="RWD_dom"/>
</dbReference>
<dbReference type="FunFam" id="3.10.110.10:FF:000075">
    <property type="entry name" value="RWD domain-containing protein (Gir2)"/>
    <property type="match status" value="1"/>
</dbReference>
<dbReference type="EMBL" id="PEDP01001723">
    <property type="protein sequence ID" value="POS83286.1"/>
    <property type="molecule type" value="Genomic_DNA"/>
</dbReference>
<sequence>MGKEEQTEERDVLSSIFPDEIQDISESEYRLSISLDALTQDDEDTEPLQIILSVKYPPDYPDVPPILEILRSPDGSTHPFFNITEDANDLLNSLTETIDENIGMAMIFAIVSTLKENAENLISIRQQEWQQEQNEKFMEAERKENSKFHGTPVTPETFASWRKNFISEMEELKKKRQEMEELAEKKKGKVKEIIPIYTGKQLWMKGMVGKLDYEEGLDLEAP</sequence>
<gene>
    <name evidence="3" type="ORF">EPUL_003780</name>
</gene>
<feature type="non-terminal residue" evidence="3">
    <location>
        <position position="222"/>
    </location>
</feature>
<keyword evidence="4" id="KW-1185">Reference proteome</keyword>
<evidence type="ECO:0000256" key="1">
    <source>
        <dbReference type="SAM" id="Coils"/>
    </source>
</evidence>
<protein>
    <recommendedName>
        <fullName evidence="2">RWD domain-containing protein</fullName>
    </recommendedName>
</protein>
<dbReference type="PANTHER" id="PTHR12292">
    <property type="entry name" value="RWD DOMAIN-CONTAINING PROTEIN"/>
    <property type="match status" value="1"/>
</dbReference>
<dbReference type="SUPFAM" id="SSF54495">
    <property type="entry name" value="UBC-like"/>
    <property type="match status" value="1"/>
</dbReference>
<dbReference type="Gene3D" id="3.10.110.10">
    <property type="entry name" value="Ubiquitin Conjugating Enzyme"/>
    <property type="match status" value="1"/>
</dbReference>
<dbReference type="Proteomes" id="UP000237438">
    <property type="component" value="Unassembled WGS sequence"/>
</dbReference>
<dbReference type="PROSITE" id="PS50908">
    <property type="entry name" value="RWD"/>
    <property type="match status" value="1"/>
</dbReference>
<dbReference type="InterPro" id="IPR016135">
    <property type="entry name" value="UBQ-conjugating_enzyme/RWD"/>
</dbReference>
<dbReference type="Gene3D" id="6.20.400.10">
    <property type="match status" value="1"/>
</dbReference>
<evidence type="ECO:0000259" key="2">
    <source>
        <dbReference type="PROSITE" id="PS50908"/>
    </source>
</evidence>
<feature type="domain" description="RWD" evidence="2">
    <location>
        <begin position="8"/>
        <end position="121"/>
    </location>
</feature>
<dbReference type="Pfam" id="PF16543">
    <property type="entry name" value="DFRP_C"/>
    <property type="match status" value="1"/>
</dbReference>
<accession>A0A2S4PMM3</accession>
<organism evidence="3 4">
    <name type="scientific">Erysiphe pulchra</name>
    <dbReference type="NCBI Taxonomy" id="225359"/>
    <lineage>
        <taxon>Eukaryota</taxon>
        <taxon>Fungi</taxon>
        <taxon>Dikarya</taxon>
        <taxon>Ascomycota</taxon>
        <taxon>Pezizomycotina</taxon>
        <taxon>Leotiomycetes</taxon>
        <taxon>Erysiphales</taxon>
        <taxon>Erysiphaceae</taxon>
        <taxon>Erysiphe</taxon>
    </lineage>
</organism>
<dbReference type="STRING" id="225359.A0A2S4PMM3"/>
<name>A0A2S4PMM3_9PEZI</name>
<dbReference type="OrthoDB" id="277175at2759"/>
<feature type="coiled-coil region" evidence="1">
    <location>
        <begin position="162"/>
        <end position="192"/>
    </location>
</feature>
<dbReference type="InterPro" id="IPR032378">
    <property type="entry name" value="ZC3H15/TMA46_C"/>
</dbReference>